<evidence type="ECO:0000256" key="7">
    <source>
        <dbReference type="SAM" id="SignalP"/>
    </source>
</evidence>
<dbReference type="STRING" id="1121325.SAMN04515677_10651"/>
<dbReference type="InterPro" id="IPR050957">
    <property type="entry name" value="BMP_lipoprotein"/>
</dbReference>
<sequence>MKLKKLLSLGLAVVMSASMLVGCSSGNKSEGESAGKEEDKVFKIGMVTDVGGVNDESFNQSAWKGLQKIEKEYGKDKVVVKYLESKQDADYVPNLETFIDEDMDLIIGVGFKLSDAIQEASEHYPENQFALIDAAYEKQPQNVTSLLFEDNVSSYLTGLVAGKMTETNKVGFIGGIEGEVISRFDYGFRAGVEASNPKAEVLVQYANSFSDAALGKSIANQMHQKDADIIFSAAGAVGIGAIEAAKENNKKAIGVDQDQNKLAPDNVITSAMKNIDVAVYNMVKSLIEGKYEAGKVVVNTLEMGGVGIAPTSDKHVKEEVLKYVEQEAEKIKSGEIKVPQNKAEYDQLKK</sequence>
<accession>A0A1G9R1U8</accession>
<name>A0A1G9R1U8_9FIRM</name>
<reference evidence="9 10" key="1">
    <citation type="submission" date="2016-10" db="EMBL/GenBank/DDBJ databases">
        <authorList>
            <person name="de Groot N.N."/>
        </authorList>
    </citation>
    <scope>NUCLEOTIDE SEQUENCE [LARGE SCALE GENOMIC DNA]</scope>
    <source>
        <strain evidence="9 10">DSM 797</strain>
    </source>
</reference>
<dbReference type="InterPro" id="IPR028082">
    <property type="entry name" value="Peripla_BP_I"/>
</dbReference>
<comment type="subcellular location">
    <subcellularLocation>
        <location evidence="1">Cell membrane</location>
        <topology evidence="1">Lipid-anchor</topology>
    </subcellularLocation>
</comment>
<dbReference type="RefSeq" id="WP_092726538.1">
    <property type="nucleotide sequence ID" value="NZ_FNGW01000006.1"/>
</dbReference>
<keyword evidence="5" id="KW-0472">Membrane</keyword>
<evidence type="ECO:0000313" key="9">
    <source>
        <dbReference type="EMBL" id="SDM17282.1"/>
    </source>
</evidence>
<keyword evidence="10" id="KW-1185">Reference proteome</keyword>
<dbReference type="PANTHER" id="PTHR34296:SF2">
    <property type="entry name" value="ABC TRANSPORTER GUANOSINE-BINDING PROTEIN NUPN"/>
    <property type="match status" value="1"/>
</dbReference>
<proteinExistence type="inferred from homology"/>
<keyword evidence="3" id="KW-1003">Cell membrane</keyword>
<dbReference type="Pfam" id="PF02608">
    <property type="entry name" value="Bmp"/>
    <property type="match status" value="1"/>
</dbReference>
<dbReference type="InterPro" id="IPR003760">
    <property type="entry name" value="PnrA-like"/>
</dbReference>
<feature type="domain" description="ABC transporter substrate-binding protein PnrA-like" evidence="8">
    <location>
        <begin position="45"/>
        <end position="342"/>
    </location>
</feature>
<dbReference type="CDD" id="cd06354">
    <property type="entry name" value="PBP1_PrnA-like"/>
    <property type="match status" value="1"/>
</dbReference>
<dbReference type="PROSITE" id="PS51257">
    <property type="entry name" value="PROKAR_LIPOPROTEIN"/>
    <property type="match status" value="1"/>
</dbReference>
<dbReference type="PANTHER" id="PTHR34296">
    <property type="entry name" value="TRANSCRIPTIONAL ACTIVATOR PROTEIN MED"/>
    <property type="match status" value="1"/>
</dbReference>
<organism evidence="9 10">
    <name type="scientific">Romboutsia lituseburensis DSM 797</name>
    <dbReference type="NCBI Taxonomy" id="1121325"/>
    <lineage>
        <taxon>Bacteria</taxon>
        <taxon>Bacillati</taxon>
        <taxon>Bacillota</taxon>
        <taxon>Clostridia</taxon>
        <taxon>Peptostreptococcales</taxon>
        <taxon>Peptostreptococcaceae</taxon>
        <taxon>Romboutsia</taxon>
    </lineage>
</organism>
<evidence type="ECO:0000256" key="4">
    <source>
        <dbReference type="ARBA" id="ARBA00022729"/>
    </source>
</evidence>
<dbReference type="SUPFAM" id="SSF53822">
    <property type="entry name" value="Periplasmic binding protein-like I"/>
    <property type="match status" value="1"/>
</dbReference>
<dbReference type="AlphaFoldDB" id="A0A1G9R1U8"/>
<comment type="similarity">
    <text evidence="2">Belongs to the BMP lipoprotein family.</text>
</comment>
<evidence type="ECO:0000259" key="8">
    <source>
        <dbReference type="Pfam" id="PF02608"/>
    </source>
</evidence>
<keyword evidence="6" id="KW-0449">Lipoprotein</keyword>
<evidence type="ECO:0000256" key="5">
    <source>
        <dbReference type="ARBA" id="ARBA00023136"/>
    </source>
</evidence>
<evidence type="ECO:0000256" key="3">
    <source>
        <dbReference type="ARBA" id="ARBA00022475"/>
    </source>
</evidence>
<feature type="chain" id="PRO_5038706483" evidence="7">
    <location>
        <begin position="21"/>
        <end position="350"/>
    </location>
</feature>
<evidence type="ECO:0000256" key="2">
    <source>
        <dbReference type="ARBA" id="ARBA00008610"/>
    </source>
</evidence>
<dbReference type="EMBL" id="FNGW01000006">
    <property type="protein sequence ID" value="SDM17282.1"/>
    <property type="molecule type" value="Genomic_DNA"/>
</dbReference>
<gene>
    <name evidence="9" type="ORF">SAMN04515677_10651</name>
</gene>
<keyword evidence="4 7" id="KW-0732">Signal</keyword>
<dbReference type="Proteomes" id="UP000199068">
    <property type="component" value="Unassembled WGS sequence"/>
</dbReference>
<protein>
    <submittedName>
        <fullName evidence="9">Basic membrane protein A</fullName>
    </submittedName>
</protein>
<evidence type="ECO:0000256" key="1">
    <source>
        <dbReference type="ARBA" id="ARBA00004193"/>
    </source>
</evidence>
<dbReference type="GO" id="GO:0005886">
    <property type="term" value="C:plasma membrane"/>
    <property type="evidence" value="ECO:0007669"/>
    <property type="project" value="UniProtKB-SubCell"/>
</dbReference>
<evidence type="ECO:0000313" key="10">
    <source>
        <dbReference type="Proteomes" id="UP000199068"/>
    </source>
</evidence>
<feature type="signal peptide" evidence="7">
    <location>
        <begin position="1"/>
        <end position="20"/>
    </location>
</feature>
<evidence type="ECO:0000256" key="6">
    <source>
        <dbReference type="ARBA" id="ARBA00023288"/>
    </source>
</evidence>
<dbReference type="Gene3D" id="3.40.50.2300">
    <property type="match status" value="2"/>
</dbReference>